<organism evidence="2 3">
    <name type="scientific">Nocardioides ginsengisegetis</name>
    <dbReference type="NCBI Taxonomy" id="661491"/>
    <lineage>
        <taxon>Bacteria</taxon>
        <taxon>Bacillati</taxon>
        <taxon>Actinomycetota</taxon>
        <taxon>Actinomycetes</taxon>
        <taxon>Propionibacteriales</taxon>
        <taxon>Nocardioidaceae</taxon>
        <taxon>Nocardioides</taxon>
    </lineage>
</organism>
<proteinExistence type="predicted"/>
<dbReference type="EMBL" id="JACGXA010000001">
    <property type="protein sequence ID" value="MBA8804363.1"/>
    <property type="molecule type" value="Genomic_DNA"/>
</dbReference>
<accession>A0A7W3J141</accession>
<keyword evidence="1" id="KW-0732">Signal</keyword>
<feature type="signal peptide" evidence="1">
    <location>
        <begin position="1"/>
        <end position="26"/>
    </location>
</feature>
<keyword evidence="3" id="KW-1185">Reference proteome</keyword>
<reference evidence="2 3" key="1">
    <citation type="submission" date="2020-07" db="EMBL/GenBank/DDBJ databases">
        <title>Sequencing the genomes of 1000 actinobacteria strains.</title>
        <authorList>
            <person name="Klenk H.-P."/>
        </authorList>
    </citation>
    <scope>NUCLEOTIDE SEQUENCE [LARGE SCALE GENOMIC DNA]</scope>
    <source>
        <strain evidence="2 3">DSM 21349</strain>
    </source>
</reference>
<dbReference type="Proteomes" id="UP000580910">
    <property type="component" value="Unassembled WGS sequence"/>
</dbReference>
<gene>
    <name evidence="2" type="ORF">FB382_002654</name>
</gene>
<evidence type="ECO:0000313" key="2">
    <source>
        <dbReference type="EMBL" id="MBA8804363.1"/>
    </source>
</evidence>
<comment type="caution">
    <text evidence="2">The sequence shown here is derived from an EMBL/GenBank/DDBJ whole genome shotgun (WGS) entry which is preliminary data.</text>
</comment>
<feature type="chain" id="PRO_5030978368" description="Secreted protein" evidence="1">
    <location>
        <begin position="27"/>
        <end position="139"/>
    </location>
</feature>
<name>A0A7W3J141_9ACTN</name>
<evidence type="ECO:0000256" key="1">
    <source>
        <dbReference type="SAM" id="SignalP"/>
    </source>
</evidence>
<sequence length="139" mass="14710">MKTAKLLGRGLLLSTTFISVFSGAAAWGLAQDGRISDSNNIDGASAQIDGESYNPSNPSCVVYSVIVASFDSRGLPRRQVETGLMRCNNATVDSGACTGGHAVAERYNGVGFVCVEGNTFNNGQSTQERSSEMEQPPRR</sequence>
<evidence type="ECO:0008006" key="4">
    <source>
        <dbReference type="Google" id="ProtNLM"/>
    </source>
</evidence>
<evidence type="ECO:0000313" key="3">
    <source>
        <dbReference type="Proteomes" id="UP000580910"/>
    </source>
</evidence>
<dbReference type="AlphaFoldDB" id="A0A7W3J141"/>
<protein>
    <recommendedName>
        <fullName evidence="4">Secreted protein</fullName>
    </recommendedName>
</protein>
<dbReference type="RefSeq" id="WP_182539845.1">
    <property type="nucleotide sequence ID" value="NZ_JACGXA010000001.1"/>
</dbReference>